<accession>A0A0E9SSD4</accession>
<dbReference type="EMBL" id="GBXM01064338">
    <property type="protein sequence ID" value="JAH44239.1"/>
    <property type="molecule type" value="Transcribed_RNA"/>
</dbReference>
<name>A0A0E9SSD4_ANGAN</name>
<dbReference type="AlphaFoldDB" id="A0A0E9SSD4"/>
<reference evidence="1" key="1">
    <citation type="submission" date="2014-11" db="EMBL/GenBank/DDBJ databases">
        <authorList>
            <person name="Amaro Gonzalez C."/>
        </authorList>
    </citation>
    <scope>NUCLEOTIDE SEQUENCE</scope>
</reference>
<organism evidence="1">
    <name type="scientific">Anguilla anguilla</name>
    <name type="common">European freshwater eel</name>
    <name type="synonym">Muraena anguilla</name>
    <dbReference type="NCBI Taxonomy" id="7936"/>
    <lineage>
        <taxon>Eukaryota</taxon>
        <taxon>Metazoa</taxon>
        <taxon>Chordata</taxon>
        <taxon>Craniata</taxon>
        <taxon>Vertebrata</taxon>
        <taxon>Euteleostomi</taxon>
        <taxon>Actinopterygii</taxon>
        <taxon>Neopterygii</taxon>
        <taxon>Teleostei</taxon>
        <taxon>Anguilliformes</taxon>
        <taxon>Anguillidae</taxon>
        <taxon>Anguilla</taxon>
    </lineage>
</organism>
<proteinExistence type="predicted"/>
<evidence type="ECO:0000313" key="1">
    <source>
        <dbReference type="EMBL" id="JAH44239.1"/>
    </source>
</evidence>
<sequence>MSISIFIKSRQKLDLAVFSSAL</sequence>
<protein>
    <submittedName>
        <fullName evidence="1">Uncharacterized protein</fullName>
    </submittedName>
</protein>
<reference evidence="1" key="2">
    <citation type="journal article" date="2015" name="Fish Shellfish Immunol.">
        <title>Early steps in the European eel (Anguilla anguilla)-Vibrio vulnificus interaction in the gills: Role of the RtxA13 toxin.</title>
        <authorList>
            <person name="Callol A."/>
            <person name="Pajuelo D."/>
            <person name="Ebbesson L."/>
            <person name="Teles M."/>
            <person name="MacKenzie S."/>
            <person name="Amaro C."/>
        </authorList>
    </citation>
    <scope>NUCLEOTIDE SEQUENCE</scope>
</reference>